<gene>
    <name evidence="1" type="ORF">MRB53_034815</name>
</gene>
<comment type="caution">
    <text evidence="1">The sequence shown here is derived from an EMBL/GenBank/DDBJ whole genome shotgun (WGS) entry which is preliminary data.</text>
</comment>
<evidence type="ECO:0000313" key="1">
    <source>
        <dbReference type="EMBL" id="KAJ8615443.1"/>
    </source>
</evidence>
<dbReference type="Proteomes" id="UP001234297">
    <property type="component" value="Chromosome 12"/>
</dbReference>
<sequence length="739" mass="81615">MERRIAAQDTTGASKKEPAASAPMERRTRGEEGESGNRGESRNRGEPSGEQVIRWERFLPRRVLRVLLVENDDSTRHIVAALLRKCSYQVAAVADGLKGWEFLVERNYNCDLVLTEVMMPTLSGIGLLSKIMSNEICKHIPVIMMSSHDSIGIVFKCMLKGAVDFLVKPVRKNELRNLWQHVWRKYCLSRCGNGSENQTRFEAVCDNGANIHALKSTENQSKTSDSADRESDTQSSCSKPDTETRHERAQSEPLQSEHGNFSREIEYKLDKYDSNPTMVATTSLYAAEKENDKLTGVEINVTLSVQAAIPTEKIREKSSADRSPSMDGNSFSLKCKQDANFDPESFYPNTVQNEPSRKFIDFIGTIAAGQCSHGVLEDNSCGKDALCEAEKSSDANKGACSFSSSPLWGLSLERPQINSLNEKGFRESHVLKHSDASAFSRYGNRGHLSCPKSGPSPNTCLKTSEFLVNYTPEAGSDRTCNGQSVPFSIKGRLASATSKEETDTLVAQSSKECAYVGPSSQEVVFSCPQLGVPPLPTPNGVIPFQGMCIGYSAILQPIFYPEPSFVSSSVAIQNAVEVHGDSQLVNHFHCQRFNQQNCLQQLEGVKDQIVDEEPSDPHLVLQAIEKADQSVSYSQSNHNGSGSNKSNIDTKAAANAGVALDSGNEEGFQNCNGKGLDWDRARREAALTKFRLKRKDRCFEKKVRYHSRKKLAEQRPRSKGQFVRQAVVESSMTGTETDD</sequence>
<name>A0ACC2K2V0_PERAE</name>
<keyword evidence="2" id="KW-1185">Reference proteome</keyword>
<protein>
    <submittedName>
        <fullName evidence="1">Uncharacterized protein</fullName>
    </submittedName>
</protein>
<evidence type="ECO:0000313" key="2">
    <source>
        <dbReference type="Proteomes" id="UP001234297"/>
    </source>
</evidence>
<dbReference type="EMBL" id="CM056820">
    <property type="protein sequence ID" value="KAJ8615443.1"/>
    <property type="molecule type" value="Genomic_DNA"/>
</dbReference>
<organism evidence="1 2">
    <name type="scientific">Persea americana</name>
    <name type="common">Avocado</name>
    <dbReference type="NCBI Taxonomy" id="3435"/>
    <lineage>
        <taxon>Eukaryota</taxon>
        <taxon>Viridiplantae</taxon>
        <taxon>Streptophyta</taxon>
        <taxon>Embryophyta</taxon>
        <taxon>Tracheophyta</taxon>
        <taxon>Spermatophyta</taxon>
        <taxon>Magnoliopsida</taxon>
        <taxon>Magnoliidae</taxon>
        <taxon>Laurales</taxon>
        <taxon>Lauraceae</taxon>
        <taxon>Persea</taxon>
    </lineage>
</organism>
<proteinExistence type="predicted"/>
<reference evidence="1 2" key="1">
    <citation type="journal article" date="2022" name="Hortic Res">
        <title>A haplotype resolved chromosomal level avocado genome allows analysis of novel avocado genes.</title>
        <authorList>
            <person name="Nath O."/>
            <person name="Fletcher S.J."/>
            <person name="Hayward A."/>
            <person name="Shaw L.M."/>
            <person name="Masouleh A.K."/>
            <person name="Furtado A."/>
            <person name="Henry R.J."/>
            <person name="Mitter N."/>
        </authorList>
    </citation>
    <scope>NUCLEOTIDE SEQUENCE [LARGE SCALE GENOMIC DNA]</scope>
    <source>
        <strain evidence="2">cv. Hass</strain>
    </source>
</reference>
<accession>A0ACC2K2V0</accession>